<evidence type="ECO:0000256" key="7">
    <source>
        <dbReference type="SAM" id="Phobius"/>
    </source>
</evidence>
<evidence type="ECO:0000256" key="2">
    <source>
        <dbReference type="ARBA" id="ARBA00022475"/>
    </source>
</evidence>
<dbReference type="Pfam" id="PF03176">
    <property type="entry name" value="MMPL"/>
    <property type="match status" value="2"/>
</dbReference>
<evidence type="ECO:0000256" key="4">
    <source>
        <dbReference type="ARBA" id="ARBA00022989"/>
    </source>
</evidence>
<protein>
    <recommendedName>
        <fullName evidence="8">SSD domain-containing protein</fullName>
    </recommendedName>
</protein>
<evidence type="ECO:0000313" key="9">
    <source>
        <dbReference type="EMBL" id="SIQ62174.1"/>
    </source>
</evidence>
<feature type="domain" description="SSD" evidence="8">
    <location>
        <begin position="240"/>
        <end position="368"/>
    </location>
</feature>
<dbReference type="InterPro" id="IPR004869">
    <property type="entry name" value="MMPL_dom"/>
</dbReference>
<dbReference type="Gene3D" id="1.20.1640.10">
    <property type="entry name" value="Multidrug efflux transporter AcrB transmembrane domain"/>
    <property type="match status" value="2"/>
</dbReference>
<organism evidence="9 10">
    <name type="scientific">Halanaerobium kushneri</name>
    <dbReference type="NCBI Taxonomy" id="56779"/>
    <lineage>
        <taxon>Bacteria</taxon>
        <taxon>Bacillati</taxon>
        <taxon>Bacillota</taxon>
        <taxon>Clostridia</taxon>
        <taxon>Halanaerobiales</taxon>
        <taxon>Halanaerobiaceae</taxon>
        <taxon>Halanaerobium</taxon>
    </lineage>
</organism>
<feature type="transmembrane region" description="Helical" evidence="7">
    <location>
        <begin position="263"/>
        <end position="288"/>
    </location>
</feature>
<feature type="compositionally biased region" description="Low complexity" evidence="6">
    <location>
        <begin position="566"/>
        <end position="584"/>
    </location>
</feature>
<sequence length="916" mass="102085">MKKILKHDRLIITIIAIITLFFAFQLPKIEIDNDIMTFLPDSNKSVIVNNKMEDIFGSSENMIVAVKVRNGNIFTSKNIKLIDQMTEELEAIKNVDEVTSFSNSDYIEGTSEGMVVEELVKEIPESESEITDFKSRLLSWDFYKNNLYSNNFKATQLLVSLKDGISAEQEDNLYYDIKEITNKYEQENLTTYIAGTSAINVLLGDKMIEDVKYLIPFIILILFLALFLFFRKILPVILIMLTVSISTIWSVGLMAMLGIKMTLVSTVIPVLLLAVGSAYGIHILSHYYDYLAAEKGKISLQRRQEIVMKTVDSMGKPVLLAGLTTVAGFGSLATSKIVPIKNFGLFTALGILVAFIIAILMIPALLLVINRRNNNSNDRNYSEVKHFEKLIIKLHNFYSQKSISLLLIIFLIVIVSLVGMDKIIIDSPLINMFKENTEIRQADKFINNNFAGSSILTVLVEGNEKGSLTNPEILKSMEEMQNYLMANNQEVGKASSISTFIKRMNRVMHYPSTAAENNQEAAGTEKQDQQNSDGESSSFYKGSDNNAESGISSFYSNSEKESSAGTSSFYSESENSSETSSSSFYKEDQSKQSEQNNSEAVIENKGPDTKNNLSEYELVSLLNNALAEADSLNLSSEEFVGLINKKLNYKGAKYNEIPYDLSKYPVQNRQGLKNLVSQYLLLYSGSLDDMINDQLEPDKARMLIQLNNPSNIVTARIKQDILDYGKENFPENYNLSVAGHANMSLAANELIIGSQINSIIVSFIIVFIIVALAYRSIIAGIYGVIPLAFSLLINFALMGYTGIKLDIGTAMVASVAIGIGVDYTIHFLDKYHENRLKTDDLHQVTRNTLISTGKAIIFNALSVAAGFLVLLFSNFYPLVYLGLLIAVTMFTSSLASMTILPLILKIFKPKFISKKL</sequence>
<feature type="transmembrane region" description="Helical" evidence="7">
    <location>
        <begin position="318"/>
        <end position="338"/>
    </location>
</feature>
<accession>A0A1N6U9B3</accession>
<dbReference type="GO" id="GO:0005886">
    <property type="term" value="C:plasma membrane"/>
    <property type="evidence" value="ECO:0007669"/>
    <property type="project" value="UniProtKB-SubCell"/>
</dbReference>
<feature type="transmembrane region" description="Helical" evidence="7">
    <location>
        <begin position="756"/>
        <end position="774"/>
    </location>
</feature>
<feature type="region of interest" description="Disordered" evidence="6">
    <location>
        <begin position="515"/>
        <end position="609"/>
    </location>
</feature>
<evidence type="ECO:0000256" key="3">
    <source>
        <dbReference type="ARBA" id="ARBA00022692"/>
    </source>
</evidence>
<dbReference type="InterPro" id="IPR050545">
    <property type="entry name" value="Mycobact_MmpL"/>
</dbReference>
<keyword evidence="10" id="KW-1185">Reference proteome</keyword>
<keyword evidence="4 7" id="KW-1133">Transmembrane helix</keyword>
<keyword evidence="2" id="KW-1003">Cell membrane</keyword>
<comment type="subcellular location">
    <subcellularLocation>
        <location evidence="1">Cell membrane</location>
        <topology evidence="1">Multi-pass membrane protein</topology>
    </subcellularLocation>
</comment>
<dbReference type="InterPro" id="IPR000731">
    <property type="entry name" value="SSD"/>
</dbReference>
<feature type="transmembrane region" description="Helical" evidence="7">
    <location>
        <begin position="849"/>
        <end position="872"/>
    </location>
</feature>
<dbReference type="OrthoDB" id="9809027at2"/>
<dbReference type="InterPro" id="IPR001036">
    <property type="entry name" value="Acrflvin-R"/>
</dbReference>
<feature type="transmembrane region" description="Helical" evidence="7">
    <location>
        <begin position="344"/>
        <end position="369"/>
    </location>
</feature>
<name>A0A1N6U9B3_9FIRM</name>
<feature type="transmembrane region" description="Helical" evidence="7">
    <location>
        <begin position="237"/>
        <end position="257"/>
    </location>
</feature>
<feature type="transmembrane region" description="Helical" evidence="7">
    <location>
        <begin position="807"/>
        <end position="828"/>
    </location>
</feature>
<dbReference type="PANTHER" id="PTHR33406:SF13">
    <property type="entry name" value="MEMBRANE PROTEIN YDFJ"/>
    <property type="match status" value="1"/>
</dbReference>
<evidence type="ECO:0000256" key="6">
    <source>
        <dbReference type="SAM" id="MobiDB-lite"/>
    </source>
</evidence>
<dbReference type="GO" id="GO:0022857">
    <property type="term" value="F:transmembrane transporter activity"/>
    <property type="evidence" value="ECO:0007669"/>
    <property type="project" value="InterPro"/>
</dbReference>
<dbReference type="PROSITE" id="PS50156">
    <property type="entry name" value="SSD"/>
    <property type="match status" value="2"/>
</dbReference>
<feature type="transmembrane region" description="Helical" evidence="7">
    <location>
        <begin position="781"/>
        <end position="801"/>
    </location>
</feature>
<evidence type="ECO:0000256" key="5">
    <source>
        <dbReference type="ARBA" id="ARBA00023136"/>
    </source>
</evidence>
<keyword evidence="5 7" id="KW-0472">Membrane</keyword>
<dbReference type="RefSeq" id="WP_076544410.1">
    <property type="nucleotide sequence ID" value="NZ_FTNC01000006.1"/>
</dbReference>
<evidence type="ECO:0000313" key="10">
    <source>
        <dbReference type="Proteomes" id="UP000185669"/>
    </source>
</evidence>
<feature type="transmembrane region" description="Helical" evidence="7">
    <location>
        <begin position="878"/>
        <end position="904"/>
    </location>
</feature>
<dbReference type="STRING" id="56779.SAMN05421834_10684"/>
<evidence type="ECO:0000259" key="8">
    <source>
        <dbReference type="PROSITE" id="PS50156"/>
    </source>
</evidence>
<dbReference type="AlphaFoldDB" id="A0A1N6U9B3"/>
<dbReference type="SUPFAM" id="SSF82866">
    <property type="entry name" value="Multidrug efflux transporter AcrB transmembrane domain"/>
    <property type="match status" value="2"/>
</dbReference>
<feature type="domain" description="SSD" evidence="8">
    <location>
        <begin position="780"/>
        <end position="906"/>
    </location>
</feature>
<dbReference type="PRINTS" id="PR00702">
    <property type="entry name" value="ACRIFLAVINRP"/>
</dbReference>
<feature type="transmembrane region" description="Helical" evidence="7">
    <location>
        <begin position="403"/>
        <end position="420"/>
    </location>
</feature>
<feature type="compositionally biased region" description="Polar residues" evidence="6">
    <location>
        <begin position="529"/>
        <end position="551"/>
    </location>
</feature>
<proteinExistence type="predicted"/>
<feature type="transmembrane region" description="Helical" evidence="7">
    <location>
        <begin position="213"/>
        <end position="230"/>
    </location>
</feature>
<gene>
    <name evidence="9" type="ORF">SAMN05421834_10684</name>
</gene>
<reference evidence="10" key="1">
    <citation type="submission" date="2017-01" db="EMBL/GenBank/DDBJ databases">
        <authorList>
            <person name="Varghese N."/>
            <person name="Submissions S."/>
        </authorList>
    </citation>
    <scope>NUCLEOTIDE SEQUENCE [LARGE SCALE GENOMIC DNA]</scope>
    <source>
        <strain evidence="10">ATCC 700103</strain>
    </source>
</reference>
<keyword evidence="3 7" id="KW-0812">Transmembrane</keyword>
<dbReference type="Proteomes" id="UP000185669">
    <property type="component" value="Unassembled WGS sequence"/>
</dbReference>
<dbReference type="PANTHER" id="PTHR33406">
    <property type="entry name" value="MEMBRANE PROTEIN MJ1562-RELATED"/>
    <property type="match status" value="1"/>
</dbReference>
<evidence type="ECO:0000256" key="1">
    <source>
        <dbReference type="ARBA" id="ARBA00004651"/>
    </source>
</evidence>
<dbReference type="EMBL" id="FTNC01000006">
    <property type="protein sequence ID" value="SIQ62174.1"/>
    <property type="molecule type" value="Genomic_DNA"/>
</dbReference>